<evidence type="ECO:0000313" key="3">
    <source>
        <dbReference type="EMBL" id="CAK1554554.1"/>
    </source>
</evidence>
<keyword evidence="1" id="KW-0472">Membrane</keyword>
<dbReference type="AlphaFoldDB" id="A0AAV1JYI0"/>
<dbReference type="Pfam" id="PF01757">
    <property type="entry name" value="Acyl_transf_3"/>
    <property type="match status" value="1"/>
</dbReference>
<feature type="transmembrane region" description="Helical" evidence="1">
    <location>
        <begin position="202"/>
        <end position="224"/>
    </location>
</feature>
<keyword evidence="1" id="KW-0812">Transmembrane</keyword>
<feature type="domain" description="Nose resistant-to-fluoxetine protein N-terminal" evidence="2">
    <location>
        <begin position="24"/>
        <end position="191"/>
    </location>
</feature>
<dbReference type="SMART" id="SM00703">
    <property type="entry name" value="NRF"/>
    <property type="match status" value="1"/>
</dbReference>
<feature type="transmembrane region" description="Helical" evidence="1">
    <location>
        <begin position="479"/>
        <end position="506"/>
    </location>
</feature>
<dbReference type="PANTHER" id="PTHR11161:SF0">
    <property type="entry name" value="O-ACYLTRANSFERASE LIKE PROTEIN"/>
    <property type="match status" value="1"/>
</dbReference>
<dbReference type="InterPro" id="IPR002656">
    <property type="entry name" value="Acyl_transf_3_dom"/>
</dbReference>
<dbReference type="PANTHER" id="PTHR11161">
    <property type="entry name" value="O-ACYLTRANSFERASE"/>
    <property type="match status" value="1"/>
</dbReference>
<accession>A0AAV1JYI0</accession>
<comment type="caution">
    <text evidence="3">The sequence shown here is derived from an EMBL/GenBank/DDBJ whole genome shotgun (WGS) entry which is preliminary data.</text>
</comment>
<feature type="transmembrane region" description="Helical" evidence="1">
    <location>
        <begin position="267"/>
        <end position="286"/>
    </location>
</feature>
<organism evidence="3 4">
    <name type="scientific">Leptosia nina</name>
    <dbReference type="NCBI Taxonomy" id="320188"/>
    <lineage>
        <taxon>Eukaryota</taxon>
        <taxon>Metazoa</taxon>
        <taxon>Ecdysozoa</taxon>
        <taxon>Arthropoda</taxon>
        <taxon>Hexapoda</taxon>
        <taxon>Insecta</taxon>
        <taxon>Pterygota</taxon>
        <taxon>Neoptera</taxon>
        <taxon>Endopterygota</taxon>
        <taxon>Lepidoptera</taxon>
        <taxon>Glossata</taxon>
        <taxon>Ditrysia</taxon>
        <taxon>Papilionoidea</taxon>
        <taxon>Pieridae</taxon>
        <taxon>Pierinae</taxon>
        <taxon>Leptosia</taxon>
    </lineage>
</organism>
<name>A0AAV1JYI0_9NEOP</name>
<feature type="transmembrane region" description="Helical" evidence="1">
    <location>
        <begin position="440"/>
        <end position="459"/>
    </location>
</feature>
<keyword evidence="1" id="KW-1133">Transmembrane helix</keyword>
<dbReference type="InterPro" id="IPR052728">
    <property type="entry name" value="O2_lipid_transport_reg"/>
</dbReference>
<feature type="transmembrane region" description="Helical" evidence="1">
    <location>
        <begin position="306"/>
        <end position="329"/>
    </location>
</feature>
<dbReference type="Pfam" id="PF20146">
    <property type="entry name" value="NRF"/>
    <property type="match status" value="1"/>
</dbReference>
<sequence length="544" mass="62294">MAFLRAAHPWDGYDQKLYESVLDYRECEKQLKLLSNSTAVLPFIDATAKLPSGILSLNVNDYGDYYQCLQIDNQVEDMHLEGKYCFIVVPFSQNISVPGWMSMGGKMSKFTFSAVGRSLSESATASTDEFLKSYLAPRNVQKFTSNATISRAALRLGVCIPKVCNIDQVNDFITPPIPIPKVEYLSGPCRLPGDKMYTIADYVTFGIFGTILLLTILSTCYDLFQVFIRRKSKAPNRLFTMMSIYTNTKRLLKFLPPKYSMDCVDGIRAISMIWVMCGHAYVFELLSPAHNLLDMIEWTTHLTSTWINTAPMVVDTFFMLTGLFCVYTLPNRITAKRFLKSIHIFYLYRYFRTLPVLVVAILIQASIIHWIADGPDWDRISYAVVCCRNRWWATVLHVQNIIEPTAVCVFQSWYLTVDTQLYFLSPFIIVFLLMSKAIAWFVLGVSFVISIVTLAYYVYYYKYPSVLNGLWYSQQFFEYYVNFYANTATRASPFIVGLMVGYILWLNREKGLFLSKVCITLQQRAARETLMGECPSMPGCGRLS</sequence>
<protein>
    <recommendedName>
        <fullName evidence="2">Nose resistant-to-fluoxetine protein N-terminal domain-containing protein</fullName>
    </recommendedName>
</protein>
<evidence type="ECO:0000313" key="4">
    <source>
        <dbReference type="Proteomes" id="UP001497472"/>
    </source>
</evidence>
<proteinExistence type="predicted"/>
<feature type="transmembrane region" description="Helical" evidence="1">
    <location>
        <begin position="413"/>
        <end position="433"/>
    </location>
</feature>
<dbReference type="EMBL" id="CAVLEF010000278">
    <property type="protein sequence ID" value="CAK1554554.1"/>
    <property type="molecule type" value="Genomic_DNA"/>
</dbReference>
<reference evidence="3 4" key="1">
    <citation type="submission" date="2023-11" db="EMBL/GenBank/DDBJ databases">
        <authorList>
            <person name="Okamura Y."/>
        </authorList>
    </citation>
    <scope>NUCLEOTIDE SEQUENCE [LARGE SCALE GENOMIC DNA]</scope>
</reference>
<evidence type="ECO:0000256" key="1">
    <source>
        <dbReference type="SAM" id="Phobius"/>
    </source>
</evidence>
<gene>
    <name evidence="3" type="ORF">LNINA_LOCUS13461</name>
</gene>
<evidence type="ECO:0000259" key="2">
    <source>
        <dbReference type="SMART" id="SM00703"/>
    </source>
</evidence>
<dbReference type="InterPro" id="IPR006621">
    <property type="entry name" value="Nose-resist-to-fluoxetine_N"/>
</dbReference>
<keyword evidence="4" id="KW-1185">Reference proteome</keyword>
<feature type="transmembrane region" description="Helical" evidence="1">
    <location>
        <begin position="350"/>
        <end position="372"/>
    </location>
</feature>
<dbReference type="GO" id="GO:0016747">
    <property type="term" value="F:acyltransferase activity, transferring groups other than amino-acyl groups"/>
    <property type="evidence" value="ECO:0007669"/>
    <property type="project" value="InterPro"/>
</dbReference>
<dbReference type="Proteomes" id="UP001497472">
    <property type="component" value="Unassembled WGS sequence"/>
</dbReference>